<name>A0ABW7W9C2_9NOCA</name>
<protein>
    <submittedName>
        <fullName evidence="2">Uncharacterized protein</fullName>
    </submittedName>
</protein>
<organism evidence="2 3">
    <name type="scientific">Nocardia beijingensis</name>
    <dbReference type="NCBI Taxonomy" id="95162"/>
    <lineage>
        <taxon>Bacteria</taxon>
        <taxon>Bacillati</taxon>
        <taxon>Actinomycetota</taxon>
        <taxon>Actinomycetes</taxon>
        <taxon>Mycobacteriales</taxon>
        <taxon>Nocardiaceae</taxon>
        <taxon>Nocardia</taxon>
    </lineage>
</organism>
<feature type="compositionally biased region" description="Polar residues" evidence="1">
    <location>
        <begin position="1"/>
        <end position="13"/>
    </location>
</feature>
<reference evidence="2 3" key="1">
    <citation type="submission" date="2024-10" db="EMBL/GenBank/DDBJ databases">
        <title>The Natural Products Discovery Center: Release of the First 8490 Sequenced Strains for Exploring Actinobacteria Biosynthetic Diversity.</title>
        <authorList>
            <person name="Kalkreuter E."/>
            <person name="Kautsar S.A."/>
            <person name="Yang D."/>
            <person name="Bader C.D."/>
            <person name="Teijaro C.N."/>
            <person name="Fluegel L."/>
            <person name="Davis C.M."/>
            <person name="Simpson J.R."/>
            <person name="Lauterbach L."/>
            <person name="Steele A.D."/>
            <person name="Gui C."/>
            <person name="Meng S."/>
            <person name="Li G."/>
            <person name="Viehrig K."/>
            <person name="Ye F."/>
            <person name="Su P."/>
            <person name="Kiefer A.F."/>
            <person name="Nichols A."/>
            <person name="Cepeda A.J."/>
            <person name="Yan W."/>
            <person name="Fan B."/>
            <person name="Jiang Y."/>
            <person name="Adhikari A."/>
            <person name="Zheng C.-J."/>
            <person name="Schuster L."/>
            <person name="Cowan T.M."/>
            <person name="Smanski M.J."/>
            <person name="Chevrette M.G."/>
            <person name="De Carvalho L.P.S."/>
            <person name="Shen B."/>
        </authorList>
    </citation>
    <scope>NUCLEOTIDE SEQUENCE [LARGE SCALE GENOMIC DNA]</scope>
    <source>
        <strain evidence="2 3">NPDC019626</strain>
    </source>
</reference>
<feature type="region of interest" description="Disordered" evidence="1">
    <location>
        <begin position="1"/>
        <end position="39"/>
    </location>
</feature>
<feature type="compositionally biased region" description="Basic and acidic residues" evidence="1">
    <location>
        <begin position="27"/>
        <end position="39"/>
    </location>
</feature>
<dbReference type="RefSeq" id="WP_396945664.1">
    <property type="nucleotide sequence ID" value="NZ_JBIRXV010000001.1"/>
</dbReference>
<evidence type="ECO:0000313" key="2">
    <source>
        <dbReference type="EMBL" id="MFI2319581.1"/>
    </source>
</evidence>
<keyword evidence="3" id="KW-1185">Reference proteome</keyword>
<dbReference type="Proteomes" id="UP001611450">
    <property type="component" value="Unassembled WGS sequence"/>
</dbReference>
<evidence type="ECO:0000256" key="1">
    <source>
        <dbReference type="SAM" id="MobiDB-lite"/>
    </source>
</evidence>
<proteinExistence type="predicted"/>
<dbReference type="EMBL" id="JBIRXV010000001">
    <property type="protein sequence ID" value="MFI2319581.1"/>
    <property type="molecule type" value="Genomic_DNA"/>
</dbReference>
<comment type="caution">
    <text evidence="2">The sequence shown here is derived from an EMBL/GenBank/DDBJ whole genome shotgun (WGS) entry which is preliminary data.</text>
</comment>
<accession>A0ABW7W9C2</accession>
<evidence type="ECO:0000313" key="3">
    <source>
        <dbReference type="Proteomes" id="UP001611450"/>
    </source>
</evidence>
<gene>
    <name evidence="2" type="ORF">ACH47G_03765</name>
</gene>
<sequence>MYRLSTQNSSRQPTRIDPAANPHRTAGRTETRHAKPRTAEFPDVHWFIAGRRRIVNRRTPDIVFPGAPR</sequence>